<dbReference type="AlphaFoldDB" id="A0A0F9K6W8"/>
<protein>
    <submittedName>
        <fullName evidence="2">Uncharacterized protein</fullName>
    </submittedName>
</protein>
<proteinExistence type="predicted"/>
<dbReference type="Pfam" id="PF23899">
    <property type="entry name" value="SU10_portal"/>
    <property type="match status" value="1"/>
</dbReference>
<feature type="region of interest" description="Disordered" evidence="1">
    <location>
        <begin position="619"/>
        <end position="653"/>
    </location>
</feature>
<evidence type="ECO:0000256" key="1">
    <source>
        <dbReference type="SAM" id="MobiDB-lite"/>
    </source>
</evidence>
<organism evidence="2">
    <name type="scientific">marine sediment metagenome</name>
    <dbReference type="NCBI Taxonomy" id="412755"/>
    <lineage>
        <taxon>unclassified sequences</taxon>
        <taxon>metagenomes</taxon>
        <taxon>ecological metagenomes</taxon>
    </lineage>
</organism>
<reference evidence="2" key="1">
    <citation type="journal article" date="2015" name="Nature">
        <title>Complex archaea that bridge the gap between prokaryotes and eukaryotes.</title>
        <authorList>
            <person name="Spang A."/>
            <person name="Saw J.H."/>
            <person name="Jorgensen S.L."/>
            <person name="Zaremba-Niedzwiedzka K."/>
            <person name="Martijn J."/>
            <person name="Lind A.E."/>
            <person name="van Eijk R."/>
            <person name="Schleper C."/>
            <person name="Guy L."/>
            <person name="Ettema T.J."/>
        </authorList>
    </citation>
    <scope>NUCLEOTIDE SEQUENCE</scope>
</reference>
<feature type="non-terminal residue" evidence="2">
    <location>
        <position position="1"/>
    </location>
</feature>
<accession>A0A0F9K6W8</accession>
<comment type="caution">
    <text evidence="2">The sequence shown here is derived from an EMBL/GenBank/DDBJ whole genome shotgun (WGS) entry which is preliminary data.</text>
</comment>
<gene>
    <name evidence="2" type="ORF">LCGC14_1441200</name>
</gene>
<sequence length="653" mass="73382">IFDPQSTMKIITGENDKLDLTGSVFGVAAVTFDDAEYTGATLVTEIQAELNAVIGGSKIDVSYNSTTGKFAFAEVGGGETWTLDWSSGPNKATSIGLSIGFDMSADDALGLGATVTADYPLWADSFLEHPIIANSFRLRKTREDIVTSLTLKYHINSDGRYQDTRTATDSTFHDETLAKTFFHPYTNDENTADIYRDFLVKSDGTGRLDFARVTTYDGPRPEKLAFEDFWVPPAAKTIEQADIKIHRRRMQKWELEERRFFQVYDTSKVDEILKVPDRLSPISIQQQKEQDASARTSSSYGYAEWDIYECWLRYRNGGKLSRIIATYHERSNTLLRAHYNFYPDRAEPFITSRLFIRDGMFYGYGFAEMVGMLQEEISQIHNQRRDNSTVANTKVWRVNPDSKLHQGYRIYPSAMVPAEKDEIEPLTHGEVSRLTVEEEQLSINLAERRTGVASSQQGYGAGTMHGRKGVYTAMGTMALLQEGNSRTDLNVSDMRYADTKIGRLLTKEYAAFGIGQRAALFGKVGELLDRAFEAVRSGRIGLPIYSSTASINREVEKQNDLMLTGVMSRHYQTISGMLQQASSEMMPPKVRDYLNKAIESSDFLMKEVMRHFGYNEVERYVPEPDAEPGGEEGGQPQGDVRELQQGPSLVGNS</sequence>
<dbReference type="EMBL" id="LAZR01009825">
    <property type="protein sequence ID" value="KKM70396.1"/>
    <property type="molecule type" value="Genomic_DNA"/>
</dbReference>
<evidence type="ECO:0000313" key="2">
    <source>
        <dbReference type="EMBL" id="KKM70396.1"/>
    </source>
</evidence>
<name>A0A0F9K6W8_9ZZZZ</name>
<dbReference type="InterPro" id="IPR056909">
    <property type="entry name" value="SU10_portal"/>
</dbReference>